<protein>
    <submittedName>
        <fullName evidence="1">Uncharacterized protein</fullName>
    </submittedName>
</protein>
<accession>A0A1F5SK61</accession>
<dbReference type="EMBL" id="MFGB01000010">
    <property type="protein sequence ID" value="OGF27042.1"/>
    <property type="molecule type" value="Genomic_DNA"/>
</dbReference>
<reference evidence="1 2" key="1">
    <citation type="journal article" date="2016" name="Nat. Commun.">
        <title>Thousands of microbial genomes shed light on interconnected biogeochemical processes in an aquifer system.</title>
        <authorList>
            <person name="Anantharaman K."/>
            <person name="Brown C.T."/>
            <person name="Hug L.A."/>
            <person name="Sharon I."/>
            <person name="Castelle C.J."/>
            <person name="Probst A.J."/>
            <person name="Thomas B.C."/>
            <person name="Singh A."/>
            <person name="Wilkins M.J."/>
            <person name="Karaoz U."/>
            <person name="Brodie E.L."/>
            <person name="Williams K.H."/>
            <person name="Hubbard S.S."/>
            <person name="Banfield J.F."/>
        </authorList>
    </citation>
    <scope>NUCLEOTIDE SEQUENCE [LARGE SCALE GENOMIC DNA]</scope>
</reference>
<dbReference type="Proteomes" id="UP000178367">
    <property type="component" value="Unassembled WGS sequence"/>
</dbReference>
<evidence type="ECO:0000313" key="2">
    <source>
        <dbReference type="Proteomes" id="UP000178367"/>
    </source>
</evidence>
<dbReference type="AlphaFoldDB" id="A0A1F5SK61"/>
<comment type="caution">
    <text evidence="1">The sequence shown here is derived from an EMBL/GenBank/DDBJ whole genome shotgun (WGS) entry which is preliminary data.</text>
</comment>
<dbReference type="STRING" id="1797994.A2227_04085"/>
<evidence type="ECO:0000313" key="1">
    <source>
        <dbReference type="EMBL" id="OGF27042.1"/>
    </source>
</evidence>
<name>A0A1F5SK61_9BACT</name>
<proteinExistence type="predicted"/>
<sequence length="92" mass="10663">MDEIDENKPILSGIIVKGEKGFRLFPVPPGHLPEEYENALKKTMIRTKNLPPEARIEIYSRFTGTLSEWRLEKDRLNSRFNLPGYCPKCSLE</sequence>
<gene>
    <name evidence="1" type="ORF">A2227_04085</name>
</gene>
<organism evidence="1 2">
    <name type="scientific">Candidatus Falkowbacteria bacterium RIFOXYA2_FULL_47_19</name>
    <dbReference type="NCBI Taxonomy" id="1797994"/>
    <lineage>
        <taxon>Bacteria</taxon>
        <taxon>Candidatus Falkowiibacteriota</taxon>
    </lineage>
</organism>